<dbReference type="InterPro" id="IPR010982">
    <property type="entry name" value="Lambda_DNA-bd_dom_sf"/>
</dbReference>
<evidence type="ECO:0000313" key="8">
    <source>
        <dbReference type="Proteomes" id="UP000267464"/>
    </source>
</evidence>
<dbReference type="CDD" id="cd01392">
    <property type="entry name" value="HTH_LacI"/>
    <property type="match status" value="1"/>
</dbReference>
<gene>
    <name evidence="7" type="ORF">DZC73_05745</name>
</gene>
<reference evidence="7 8" key="2">
    <citation type="submission" date="2018-12" db="EMBL/GenBank/DDBJ databases">
        <title>Rhizobacter gummiphilus sp. nov., a rubber-degrading bacterium isolated from the soil of a botanical garden in Japan.</title>
        <authorList>
            <person name="Shunsuke S.S."/>
        </authorList>
    </citation>
    <scope>NUCLEOTIDE SEQUENCE [LARGE SCALE GENOMIC DNA]</scope>
    <source>
        <strain evidence="7 8">S-16</strain>
    </source>
</reference>
<dbReference type="OrthoDB" id="269117at2"/>
<dbReference type="Pfam" id="PF00356">
    <property type="entry name" value="LacI"/>
    <property type="match status" value="1"/>
</dbReference>
<dbReference type="EMBL" id="QUSW01000001">
    <property type="protein sequence ID" value="RQP26508.1"/>
    <property type="molecule type" value="Genomic_DNA"/>
</dbReference>
<dbReference type="SUPFAM" id="SSF47413">
    <property type="entry name" value="lambda repressor-like DNA-binding domains"/>
    <property type="match status" value="1"/>
</dbReference>
<feature type="domain" description="HTH cro/C1-type" evidence="6">
    <location>
        <begin position="9"/>
        <end position="38"/>
    </location>
</feature>
<dbReference type="PROSITE" id="PS50943">
    <property type="entry name" value="HTH_CROC1"/>
    <property type="match status" value="1"/>
</dbReference>
<dbReference type="RefSeq" id="WP_124539195.1">
    <property type="nucleotide sequence ID" value="NZ_QUSW01000001.1"/>
</dbReference>
<dbReference type="InterPro" id="IPR028082">
    <property type="entry name" value="Peripla_BP_I"/>
</dbReference>
<dbReference type="PANTHER" id="PTHR30146:SF148">
    <property type="entry name" value="HTH-TYPE TRANSCRIPTIONAL REPRESSOR PURR-RELATED"/>
    <property type="match status" value="1"/>
</dbReference>
<evidence type="ECO:0000256" key="3">
    <source>
        <dbReference type="ARBA" id="ARBA00023125"/>
    </source>
</evidence>
<evidence type="ECO:0000313" key="7">
    <source>
        <dbReference type="EMBL" id="RQP26508.1"/>
    </source>
</evidence>
<dbReference type="SMART" id="SM00354">
    <property type="entry name" value="HTH_LACI"/>
    <property type="match status" value="1"/>
</dbReference>
<name>A0A3N7HVU6_9BURK</name>
<dbReference type="GO" id="GO:0003700">
    <property type="term" value="F:DNA-binding transcription factor activity"/>
    <property type="evidence" value="ECO:0007669"/>
    <property type="project" value="TreeGrafter"/>
</dbReference>
<evidence type="ECO:0000256" key="1">
    <source>
        <dbReference type="ARBA" id="ARBA00022491"/>
    </source>
</evidence>
<keyword evidence="8" id="KW-1185">Reference proteome</keyword>
<evidence type="ECO:0000259" key="6">
    <source>
        <dbReference type="PROSITE" id="PS50943"/>
    </source>
</evidence>
<evidence type="ECO:0000259" key="5">
    <source>
        <dbReference type="PROSITE" id="PS50932"/>
    </source>
</evidence>
<dbReference type="SUPFAM" id="SSF53822">
    <property type="entry name" value="Periplasmic binding protein-like I"/>
    <property type="match status" value="1"/>
</dbReference>
<dbReference type="Proteomes" id="UP000267464">
    <property type="component" value="Unassembled WGS sequence"/>
</dbReference>
<dbReference type="InterPro" id="IPR001387">
    <property type="entry name" value="Cro/C1-type_HTH"/>
</dbReference>
<accession>A0A3N7HVU6</accession>
<comment type="caution">
    <text evidence="7">The sequence shown here is derived from an EMBL/GenBank/DDBJ whole genome shotgun (WGS) entry which is preliminary data.</text>
</comment>
<dbReference type="AlphaFoldDB" id="A0A3N7HVU6"/>
<dbReference type="InterPro" id="IPR046335">
    <property type="entry name" value="LacI/GalR-like_sensor"/>
</dbReference>
<dbReference type="Gene3D" id="3.40.50.2300">
    <property type="match status" value="2"/>
</dbReference>
<protein>
    <submittedName>
        <fullName evidence="7">LacI family transcriptional regulator</fullName>
    </submittedName>
</protein>
<dbReference type="PROSITE" id="PS50932">
    <property type="entry name" value="HTH_LACI_2"/>
    <property type="match status" value="1"/>
</dbReference>
<sequence>MSIESNTVTLEEVARLAGVSTSTVSRYLSGTHQVSSEKKAAIDSSIKRLNYRPNLVARGLAKGRTMTVGVLTQEIASSFFNEAMRGVEDALASHNYEAIFVSGHWNKVEEEQRLLSLIGRRVDGVILLVADLDDEIMDRHAQGVPMVLLGGQSASMRVHSLGFDHYSGARMAVQHFVELGHRRIAFISGPQGRHDADERLRGYREALEAAGIPYDERLVANGGYVETGGVTAMNTLLDRGLPFSAVFAANDDSAYGAMLAMYRRGMRVPDDISLIGYDDLPHSSFSLPPLTSVRQPLRDLGREAASAVVALIEGRKPPRATVAMLELIVRESTKALPVGSN</sequence>
<dbReference type="Gene3D" id="1.10.260.40">
    <property type="entry name" value="lambda repressor-like DNA-binding domains"/>
    <property type="match status" value="1"/>
</dbReference>
<evidence type="ECO:0000256" key="4">
    <source>
        <dbReference type="ARBA" id="ARBA00023163"/>
    </source>
</evidence>
<dbReference type="PROSITE" id="PS00356">
    <property type="entry name" value="HTH_LACI_1"/>
    <property type="match status" value="1"/>
</dbReference>
<dbReference type="InterPro" id="IPR000843">
    <property type="entry name" value="HTH_LacI"/>
</dbReference>
<evidence type="ECO:0000256" key="2">
    <source>
        <dbReference type="ARBA" id="ARBA00023015"/>
    </source>
</evidence>
<feature type="domain" description="HTH lacI-type" evidence="5">
    <location>
        <begin position="8"/>
        <end position="62"/>
    </location>
</feature>
<dbReference type="Pfam" id="PF13377">
    <property type="entry name" value="Peripla_BP_3"/>
    <property type="match status" value="1"/>
</dbReference>
<proteinExistence type="predicted"/>
<reference evidence="7 8" key="1">
    <citation type="submission" date="2018-08" db="EMBL/GenBank/DDBJ databases">
        <authorList>
            <person name="Khan S.A."/>
            <person name="Jeon C.O."/>
            <person name="Chun B.H."/>
            <person name="Jeong S.E."/>
        </authorList>
    </citation>
    <scope>NUCLEOTIDE SEQUENCE [LARGE SCALE GENOMIC DNA]</scope>
    <source>
        <strain evidence="7 8">S-16</strain>
    </source>
</reference>
<keyword evidence="1" id="KW-0678">Repressor</keyword>
<dbReference type="GO" id="GO:0000976">
    <property type="term" value="F:transcription cis-regulatory region binding"/>
    <property type="evidence" value="ECO:0007669"/>
    <property type="project" value="TreeGrafter"/>
</dbReference>
<keyword evidence="3" id="KW-0238">DNA-binding</keyword>
<organism evidence="7 8">
    <name type="scientific">Piscinibacter terrae</name>
    <dbReference type="NCBI Taxonomy" id="2496871"/>
    <lineage>
        <taxon>Bacteria</taxon>
        <taxon>Pseudomonadati</taxon>
        <taxon>Pseudomonadota</taxon>
        <taxon>Betaproteobacteria</taxon>
        <taxon>Burkholderiales</taxon>
        <taxon>Sphaerotilaceae</taxon>
        <taxon>Piscinibacter</taxon>
    </lineage>
</organism>
<keyword evidence="4" id="KW-0804">Transcription</keyword>
<dbReference type="PANTHER" id="PTHR30146">
    <property type="entry name" value="LACI-RELATED TRANSCRIPTIONAL REPRESSOR"/>
    <property type="match status" value="1"/>
</dbReference>
<keyword evidence="2" id="KW-0805">Transcription regulation</keyword>